<feature type="region of interest" description="Disordered" evidence="3">
    <location>
        <begin position="82"/>
        <end position="107"/>
    </location>
</feature>
<evidence type="ECO:0000313" key="5">
    <source>
        <dbReference type="EMBL" id="CAG6741086.1"/>
    </source>
</evidence>
<evidence type="ECO:0000256" key="3">
    <source>
        <dbReference type="SAM" id="MobiDB-lite"/>
    </source>
</evidence>
<evidence type="ECO:0000256" key="1">
    <source>
        <dbReference type="ARBA" id="ARBA00001968"/>
    </source>
</evidence>
<feature type="domain" description="DDE Tnp4" evidence="4">
    <location>
        <begin position="332"/>
        <end position="494"/>
    </location>
</feature>
<organism evidence="5">
    <name type="scientific">Cacopsylla melanoneura</name>
    <dbReference type="NCBI Taxonomy" id="428564"/>
    <lineage>
        <taxon>Eukaryota</taxon>
        <taxon>Metazoa</taxon>
        <taxon>Ecdysozoa</taxon>
        <taxon>Arthropoda</taxon>
        <taxon>Hexapoda</taxon>
        <taxon>Insecta</taxon>
        <taxon>Pterygota</taxon>
        <taxon>Neoptera</taxon>
        <taxon>Paraneoptera</taxon>
        <taxon>Hemiptera</taxon>
        <taxon>Sternorrhyncha</taxon>
        <taxon>Psylloidea</taxon>
        <taxon>Psyllidae</taxon>
        <taxon>Psyllinae</taxon>
        <taxon>Cacopsylla</taxon>
    </lineage>
</organism>
<comment type="cofactor">
    <cofactor evidence="1">
        <name>a divalent metal cation</name>
        <dbReference type="ChEBI" id="CHEBI:60240"/>
    </cofactor>
</comment>
<dbReference type="PANTHER" id="PTHR23080">
    <property type="entry name" value="THAP DOMAIN PROTEIN"/>
    <property type="match status" value="1"/>
</dbReference>
<dbReference type="InterPro" id="IPR027806">
    <property type="entry name" value="HARBI1_dom"/>
</dbReference>
<accession>A0A8D9E5A7</accession>
<feature type="compositionally biased region" description="Polar residues" evidence="3">
    <location>
        <begin position="87"/>
        <end position="96"/>
    </location>
</feature>
<dbReference type="EMBL" id="HBUF01423256">
    <property type="protein sequence ID" value="CAG6741088.1"/>
    <property type="molecule type" value="Transcribed_RNA"/>
</dbReference>
<dbReference type="EMBL" id="HBUF01423255">
    <property type="protein sequence ID" value="CAG6741087.1"/>
    <property type="molecule type" value="Transcribed_RNA"/>
</dbReference>
<sequence length="513" mass="58590">MSHTFCTYVWHISFYFQVENDIENFLAVKMGFTRKIKLKPDVLPKFFNCQTDRALTHTPKPRSLVEKKRKLELIQSSIEDNEKKRSVATTSSSNPQESDDTELPLNDINLPYVDSEETCRDAGTQTIKDTKSVATQFSILKTFGSTKRINTIPIRKKDQATQFNATPAKPKEEIFPLIYSSSSSESDSENPESTTVDLNSTMSEFNLPPLSDEKENMMLRDRMIRMVNEKPLTFIGLPKESLHVCDKLSMVLKINLIFVFSCLVKIKLNLPFEVMSSLFGYSTSHLARCFNNHIRSIAKLLNSLVYWPSPELVKYNLPVPYRHRYKNVYCIIDCLEIEIQKPTDPQYQSATWSEYKKANTTKYLISCTPQGFINFISKGFGGRITDSKLIEKSGFLNHLKPGMEVMADRGFKNVDSLFVSKECKLVRPPSVYANVKPTKYEVKQTKRIASLRVIIENVIGRLRHFEFLAPHAAIPIKNIDHLDFAIEAACGLVNLQYPVRAPVLESPQPDTQK</sequence>
<reference evidence="5" key="1">
    <citation type="submission" date="2021-05" db="EMBL/GenBank/DDBJ databases">
        <authorList>
            <person name="Alioto T."/>
            <person name="Alioto T."/>
            <person name="Gomez Garrido J."/>
        </authorList>
    </citation>
    <scope>NUCLEOTIDE SEQUENCE</scope>
</reference>
<dbReference type="GO" id="GO:0046872">
    <property type="term" value="F:metal ion binding"/>
    <property type="evidence" value="ECO:0007669"/>
    <property type="project" value="UniProtKB-KW"/>
</dbReference>
<evidence type="ECO:0000256" key="2">
    <source>
        <dbReference type="ARBA" id="ARBA00022723"/>
    </source>
</evidence>
<dbReference type="Pfam" id="PF13359">
    <property type="entry name" value="DDE_Tnp_4"/>
    <property type="match status" value="1"/>
</dbReference>
<keyword evidence="2" id="KW-0479">Metal-binding</keyword>
<dbReference type="AlphaFoldDB" id="A0A8D9E5A7"/>
<proteinExistence type="predicted"/>
<name>A0A8D9E5A7_9HEMI</name>
<protein>
    <recommendedName>
        <fullName evidence="4">DDE Tnp4 domain-containing protein</fullName>
    </recommendedName>
</protein>
<dbReference type="EMBL" id="HBUF01423254">
    <property type="protein sequence ID" value="CAG6741086.1"/>
    <property type="molecule type" value="Transcribed_RNA"/>
</dbReference>
<evidence type="ECO:0000259" key="4">
    <source>
        <dbReference type="Pfam" id="PF13359"/>
    </source>
</evidence>